<reference evidence="2 3" key="1">
    <citation type="submission" date="2020-02" db="EMBL/GenBank/DDBJ databases">
        <authorList>
            <person name="Zheng R.K."/>
            <person name="Sun C.M."/>
        </authorList>
    </citation>
    <scope>NUCLEOTIDE SEQUENCE [LARGE SCALE GENOMIC DNA]</scope>
    <source>
        <strain evidence="3">rifampicinis</strain>
    </source>
</reference>
<evidence type="ECO:0000313" key="2">
    <source>
        <dbReference type="EMBL" id="QPC83688.1"/>
    </source>
</evidence>
<feature type="domain" description="GH15-like" evidence="1">
    <location>
        <begin position="13"/>
        <end position="297"/>
    </location>
</feature>
<dbReference type="InterPro" id="IPR011613">
    <property type="entry name" value="GH15-like"/>
</dbReference>
<dbReference type="SUPFAM" id="SSF48208">
    <property type="entry name" value="Six-hairpin glycosidases"/>
    <property type="match status" value="1"/>
</dbReference>
<dbReference type="InterPro" id="IPR008928">
    <property type="entry name" value="6-hairpin_glycosidase_sf"/>
</dbReference>
<keyword evidence="3" id="KW-1185">Reference proteome</keyword>
<name>A0A7S8EB22_9CHLR</name>
<dbReference type="Gene3D" id="1.50.10.10">
    <property type="match status" value="1"/>
</dbReference>
<dbReference type="GO" id="GO:0005975">
    <property type="term" value="P:carbohydrate metabolic process"/>
    <property type="evidence" value="ECO:0007669"/>
    <property type="project" value="InterPro"/>
</dbReference>
<dbReference type="AlphaFoldDB" id="A0A7S8EB22"/>
<gene>
    <name evidence="2" type="ORF">G4Y79_04715</name>
</gene>
<dbReference type="RefSeq" id="WP_195171752.1">
    <property type="nucleotide sequence ID" value="NZ_CP062983.1"/>
</dbReference>
<dbReference type="PANTHER" id="PTHR31616:SF0">
    <property type="entry name" value="GLUCAN 1,4-ALPHA-GLUCOSIDASE"/>
    <property type="match status" value="1"/>
</dbReference>
<dbReference type="Proteomes" id="UP000594468">
    <property type="component" value="Chromosome"/>
</dbReference>
<sequence length="371" mass="41162">MTPPSLHDHSLRVILDNQQPAGGYLACPTMPDYRYSWFRDGAFIAYALTLDGLNEEVPSESSQWHSAVRFHDWCAQIINGRAEALERTIDRAQQGQPLALADTLNARYEDGGEAGPDDWPEFQLDGPAIWLWSVAQYVDISHMMSLPAAWAQAIDLTVRYLSAVRQHPCYDCWEERSDDVHISTLAAIYAGLGAAQRLIPTLQTEATRTAIRAFIMEKGLTPSGELAKSVGLDGVDANLLLVALPVDGLLAPDDPLMQSTVARIERDLLAVGHGVHRHLEDTYYGGGPWVLLGLWLAWYKTQIGDNVAVRELLSWAQSHADAEGNLPEQVNDAMLAPSYYEYWVARRGEIANPLLWTHAKYLIALHGIQAI</sequence>
<dbReference type="EMBL" id="CP062983">
    <property type="protein sequence ID" value="QPC83688.1"/>
    <property type="molecule type" value="Genomic_DNA"/>
</dbReference>
<dbReference type="InterPro" id="IPR012341">
    <property type="entry name" value="6hp_glycosidase-like_sf"/>
</dbReference>
<keyword evidence="2" id="KW-0378">Hydrolase</keyword>
<dbReference type="PANTHER" id="PTHR31616">
    <property type="entry name" value="TREHALASE"/>
    <property type="match status" value="1"/>
</dbReference>
<accession>A0A7S8EB22</accession>
<proteinExistence type="predicted"/>
<evidence type="ECO:0000259" key="1">
    <source>
        <dbReference type="Pfam" id="PF00723"/>
    </source>
</evidence>
<organism evidence="2 3">
    <name type="scientific">Phototrophicus methaneseepsis</name>
    <dbReference type="NCBI Taxonomy" id="2710758"/>
    <lineage>
        <taxon>Bacteria</taxon>
        <taxon>Bacillati</taxon>
        <taxon>Chloroflexota</taxon>
        <taxon>Candidatus Thermofontia</taxon>
        <taxon>Phototrophicales</taxon>
        <taxon>Phototrophicaceae</taxon>
        <taxon>Phototrophicus</taxon>
    </lineage>
</organism>
<dbReference type="Pfam" id="PF00723">
    <property type="entry name" value="Glyco_hydro_15"/>
    <property type="match status" value="1"/>
</dbReference>
<dbReference type="GO" id="GO:0004553">
    <property type="term" value="F:hydrolase activity, hydrolyzing O-glycosyl compounds"/>
    <property type="evidence" value="ECO:0007669"/>
    <property type="project" value="TreeGrafter"/>
</dbReference>
<evidence type="ECO:0000313" key="3">
    <source>
        <dbReference type="Proteomes" id="UP000594468"/>
    </source>
</evidence>
<dbReference type="KEGG" id="pmet:G4Y79_04715"/>
<protein>
    <submittedName>
        <fullName evidence="2">Glycoside hydrolase family 15 protein</fullName>
    </submittedName>
</protein>